<accession>A0A1F7GEW0</accession>
<dbReference type="Proteomes" id="UP000176850">
    <property type="component" value="Unassembled WGS sequence"/>
</dbReference>
<comment type="caution">
    <text evidence="1">The sequence shown here is derived from an EMBL/GenBank/DDBJ whole genome shotgun (WGS) entry which is preliminary data.</text>
</comment>
<name>A0A1F7GEW0_9BACT</name>
<dbReference type="InterPro" id="IPR038695">
    <property type="entry name" value="Saro_0823-like_sf"/>
</dbReference>
<evidence type="ECO:0000313" key="1">
    <source>
        <dbReference type="EMBL" id="OGK17457.1"/>
    </source>
</evidence>
<organism evidence="1 2">
    <name type="scientific">Candidatus Roizmanbacteria bacterium RIFCSPHIGHO2_01_FULL_39_24</name>
    <dbReference type="NCBI Taxonomy" id="1802032"/>
    <lineage>
        <taxon>Bacteria</taxon>
        <taxon>Candidatus Roizmaniibacteriota</taxon>
    </lineage>
</organism>
<gene>
    <name evidence="1" type="ORF">A2799_03680</name>
</gene>
<proteinExistence type="predicted"/>
<dbReference type="Pfam" id="PF02643">
    <property type="entry name" value="DUF192"/>
    <property type="match status" value="1"/>
</dbReference>
<dbReference type="Gene3D" id="2.60.120.1140">
    <property type="entry name" value="Protein of unknown function DUF192"/>
    <property type="match status" value="1"/>
</dbReference>
<evidence type="ECO:0000313" key="2">
    <source>
        <dbReference type="Proteomes" id="UP000176850"/>
    </source>
</evidence>
<dbReference type="EMBL" id="MFZH01000045">
    <property type="protein sequence ID" value="OGK17457.1"/>
    <property type="molecule type" value="Genomic_DNA"/>
</dbReference>
<evidence type="ECO:0008006" key="3">
    <source>
        <dbReference type="Google" id="ProtNLM"/>
    </source>
</evidence>
<dbReference type="InterPro" id="IPR003795">
    <property type="entry name" value="DUF192"/>
</dbReference>
<dbReference type="PANTHER" id="PTHR37953:SF1">
    <property type="entry name" value="UPF0127 PROTEIN MJ1496"/>
    <property type="match status" value="1"/>
</dbReference>
<reference evidence="1 2" key="1">
    <citation type="journal article" date="2016" name="Nat. Commun.">
        <title>Thousands of microbial genomes shed light on interconnected biogeochemical processes in an aquifer system.</title>
        <authorList>
            <person name="Anantharaman K."/>
            <person name="Brown C.T."/>
            <person name="Hug L.A."/>
            <person name="Sharon I."/>
            <person name="Castelle C.J."/>
            <person name="Probst A.J."/>
            <person name="Thomas B.C."/>
            <person name="Singh A."/>
            <person name="Wilkins M.J."/>
            <person name="Karaoz U."/>
            <person name="Brodie E.L."/>
            <person name="Williams K.H."/>
            <person name="Hubbard S.S."/>
            <person name="Banfield J.F."/>
        </authorList>
    </citation>
    <scope>NUCLEOTIDE SEQUENCE [LARGE SCALE GENOMIC DNA]</scope>
</reference>
<dbReference type="PANTHER" id="PTHR37953">
    <property type="entry name" value="UPF0127 PROTEIN MJ1496"/>
    <property type="match status" value="1"/>
</dbReference>
<sequence length="146" mass="16539">MKKIFIVLVSVALLLFIFLTRPSDFPGYPRKSVSINDNQIQLIVADTEARKAQGLSGSAPLRDSEGMLFLFDAPGKYGFWMKDMKFSIDLIYIKNNTVVDIIYDARPDSYPTIFLPSKEFDSVIEVHEGVVKKKGINIGDNLRYNQ</sequence>
<protein>
    <recommendedName>
        <fullName evidence="3">DUF192 domain-containing protein</fullName>
    </recommendedName>
</protein>
<dbReference type="AlphaFoldDB" id="A0A1F7GEW0"/>